<dbReference type="InterPro" id="IPR000994">
    <property type="entry name" value="Pept_M24"/>
</dbReference>
<sequence>MPYLYTLLLVGGLLLAYPAQALPESVDKPLSLQQRGQVVDKLLQERLETLAPQLMRKHDIDMWILVSREYNEDPVLKTMLPSSWLSARRRTILVLSDRGVHDGVDQGVEALAVARYDVGDLFKKAWDPEQQPDQWARLAELVREHNPERIGVNQSADFAQADGLVATDKEELLAALDETYRNRIVSAEPLAVGWLETRIEAELPYYRHAVEIAHALIAEAFSNQVVEPGKTSTTEVEWWLREQVEALDLDVWFPPTVTVQRQGELEGNPRAQVEAILPGDLLHVDFGITYLRLNTDTQQQAYVLRENETEVPEYLSQALADGNQVQNILTNEFKAGRTGNEILLSALAEAREQGLQPSIYSHPIGYYGHGSGPTIGMWDKQAAIEGSGEYPLYDRTAYSIELNTTVTGTEWGQDLMIMLEEDAIFWNGEVDYLNGRQTELHVIRSKE</sequence>
<dbReference type="OrthoDB" id="9765815at2"/>
<dbReference type="InterPro" id="IPR036005">
    <property type="entry name" value="Creatinase/aminopeptidase-like"/>
</dbReference>
<feature type="domain" description="Peptidase M24" evidence="2">
    <location>
        <begin position="206"/>
        <end position="377"/>
    </location>
</feature>
<evidence type="ECO:0000259" key="2">
    <source>
        <dbReference type="Pfam" id="PF00557"/>
    </source>
</evidence>
<dbReference type="SUPFAM" id="SSF55920">
    <property type="entry name" value="Creatinase/aminopeptidase"/>
    <property type="match status" value="1"/>
</dbReference>
<accession>A0A1Y6G2G6</accession>
<dbReference type="Proteomes" id="UP000194450">
    <property type="component" value="Unassembled WGS sequence"/>
</dbReference>
<evidence type="ECO:0000313" key="4">
    <source>
        <dbReference type="Proteomes" id="UP000194450"/>
    </source>
</evidence>
<feature type="signal peptide" evidence="1">
    <location>
        <begin position="1"/>
        <end position="21"/>
    </location>
</feature>
<proteinExistence type="predicted"/>
<keyword evidence="3" id="KW-0378">Hydrolase</keyword>
<protein>
    <submittedName>
        <fullName evidence="3">Xaa-Pro aminopeptidase</fullName>
    </submittedName>
</protein>
<dbReference type="AlphaFoldDB" id="A0A1Y6G2G6"/>
<name>A0A1Y6G2G6_9GAMM</name>
<organism evidence="3 4">
    <name type="scientific">Pseudidiomarina planktonica</name>
    <dbReference type="NCBI Taxonomy" id="1323738"/>
    <lineage>
        <taxon>Bacteria</taxon>
        <taxon>Pseudomonadati</taxon>
        <taxon>Pseudomonadota</taxon>
        <taxon>Gammaproteobacteria</taxon>
        <taxon>Alteromonadales</taxon>
        <taxon>Idiomarinaceae</taxon>
        <taxon>Pseudidiomarina</taxon>
    </lineage>
</organism>
<dbReference type="RefSeq" id="WP_086435403.1">
    <property type="nucleotide sequence ID" value="NZ_FXWH01000003.1"/>
</dbReference>
<keyword evidence="3" id="KW-0645">Protease</keyword>
<dbReference type="EMBL" id="FXWH01000003">
    <property type="protein sequence ID" value="SMQ80521.1"/>
    <property type="molecule type" value="Genomic_DNA"/>
</dbReference>
<feature type="chain" id="PRO_5012870736" evidence="1">
    <location>
        <begin position="22"/>
        <end position="447"/>
    </location>
</feature>
<keyword evidence="1" id="KW-0732">Signal</keyword>
<evidence type="ECO:0000256" key="1">
    <source>
        <dbReference type="SAM" id="SignalP"/>
    </source>
</evidence>
<keyword evidence="4" id="KW-1185">Reference proteome</keyword>
<dbReference type="GO" id="GO:0004177">
    <property type="term" value="F:aminopeptidase activity"/>
    <property type="evidence" value="ECO:0007669"/>
    <property type="project" value="UniProtKB-KW"/>
</dbReference>
<evidence type="ECO:0000313" key="3">
    <source>
        <dbReference type="EMBL" id="SMQ80521.1"/>
    </source>
</evidence>
<dbReference type="Pfam" id="PF00557">
    <property type="entry name" value="Peptidase_M24"/>
    <property type="match status" value="1"/>
</dbReference>
<keyword evidence="3" id="KW-0031">Aminopeptidase</keyword>
<dbReference type="Gene3D" id="3.90.230.10">
    <property type="entry name" value="Creatinase/methionine aminopeptidase superfamily"/>
    <property type="match status" value="1"/>
</dbReference>
<gene>
    <name evidence="3" type="ORF">SAMN06297229_2277</name>
</gene>
<reference evidence="4" key="1">
    <citation type="submission" date="2017-04" db="EMBL/GenBank/DDBJ databases">
        <authorList>
            <person name="Varghese N."/>
            <person name="Submissions S."/>
        </authorList>
    </citation>
    <scope>NUCLEOTIDE SEQUENCE [LARGE SCALE GENOMIC DNA]</scope>
</reference>